<name>A0ABV5H2X4_9FLAO</name>
<feature type="chain" id="PRO_5046476220" evidence="2">
    <location>
        <begin position="21"/>
        <end position="281"/>
    </location>
</feature>
<dbReference type="NCBIfam" id="TIGR04183">
    <property type="entry name" value="Por_Secre_tail"/>
    <property type="match status" value="1"/>
</dbReference>
<accession>A0ABV5H2X4</accession>
<evidence type="ECO:0000313" key="5">
    <source>
        <dbReference type="Proteomes" id="UP001589590"/>
    </source>
</evidence>
<gene>
    <name evidence="4" type="ORF">ACFFU1_15115</name>
</gene>
<protein>
    <submittedName>
        <fullName evidence="4">T9SS type A sorting domain-containing protein</fullName>
    </submittedName>
</protein>
<organism evidence="4 5">
    <name type="scientific">Algibacter miyuki</name>
    <dbReference type="NCBI Taxonomy" id="1306933"/>
    <lineage>
        <taxon>Bacteria</taxon>
        <taxon>Pseudomonadati</taxon>
        <taxon>Bacteroidota</taxon>
        <taxon>Flavobacteriia</taxon>
        <taxon>Flavobacteriales</taxon>
        <taxon>Flavobacteriaceae</taxon>
        <taxon>Algibacter</taxon>
    </lineage>
</organism>
<dbReference type="Proteomes" id="UP001589590">
    <property type="component" value="Unassembled WGS sequence"/>
</dbReference>
<dbReference type="Pfam" id="PF18962">
    <property type="entry name" value="Por_Secre_tail"/>
    <property type="match status" value="1"/>
</dbReference>
<keyword evidence="5" id="KW-1185">Reference proteome</keyword>
<reference evidence="4 5" key="1">
    <citation type="submission" date="2024-09" db="EMBL/GenBank/DDBJ databases">
        <authorList>
            <person name="Sun Q."/>
            <person name="Mori K."/>
        </authorList>
    </citation>
    <scope>NUCLEOTIDE SEQUENCE [LARGE SCALE GENOMIC DNA]</scope>
    <source>
        <strain evidence="4 5">CECT 8300</strain>
    </source>
</reference>
<dbReference type="InterPro" id="IPR026444">
    <property type="entry name" value="Secre_tail"/>
</dbReference>
<feature type="domain" description="Secretion system C-terminal sorting" evidence="3">
    <location>
        <begin position="218"/>
        <end position="272"/>
    </location>
</feature>
<proteinExistence type="predicted"/>
<comment type="caution">
    <text evidence="4">The sequence shown here is derived from an EMBL/GenBank/DDBJ whole genome shotgun (WGS) entry which is preliminary data.</text>
</comment>
<sequence>MKKQLLFTTILLFVSFAIFAQEVWYDIDNAITNITLSSTASCTDCTITTVTNPDAGDTVNATNVTLWKVPASSTPVIENKVLKFDFPPGQGIAADDFSSLIITARFYFPEYDYFNNFDSVNRLRLYLGSTYVQVKLNEADEAGWYNLVFDFSAGTSGGTPSDVTSGEFRTIGQSERFTNLDNDLNYYFDTIISTVAYDSTLSSESPESKNNSLKLLSNPVKNTLEVSNKIKSATIYNSLGKALKSYNDNTTFDVSNLSAGLYIFHAKTYTGATQVLRFVKK</sequence>
<keyword evidence="1 2" id="KW-0732">Signal</keyword>
<evidence type="ECO:0000256" key="1">
    <source>
        <dbReference type="ARBA" id="ARBA00022729"/>
    </source>
</evidence>
<dbReference type="EMBL" id="JBHMFA010000015">
    <property type="protein sequence ID" value="MFB9106233.1"/>
    <property type="molecule type" value="Genomic_DNA"/>
</dbReference>
<dbReference type="RefSeq" id="WP_290267801.1">
    <property type="nucleotide sequence ID" value="NZ_JAUFQP010000001.1"/>
</dbReference>
<evidence type="ECO:0000256" key="2">
    <source>
        <dbReference type="SAM" id="SignalP"/>
    </source>
</evidence>
<feature type="signal peptide" evidence="2">
    <location>
        <begin position="1"/>
        <end position="20"/>
    </location>
</feature>
<evidence type="ECO:0000259" key="3">
    <source>
        <dbReference type="Pfam" id="PF18962"/>
    </source>
</evidence>
<evidence type="ECO:0000313" key="4">
    <source>
        <dbReference type="EMBL" id="MFB9106233.1"/>
    </source>
</evidence>